<sequence length="157" mass="16744">MTSTQARHTRRVVLQAALATSEPTCPKCGGTFETCRCIGVAPTTPWAGPIEDIEREDDRKGYEPEEVAQYHQLVACLVVDGDARAKAAGRRARRTLADMMPGYKRQPVLRLTRPLPVRGAGDSCPVCGRWDCDPATCPPGAAPGPVCGVLAGTGEAR</sequence>
<proteinExistence type="predicted"/>
<comment type="caution">
    <text evidence="1">The sequence shown here is derived from an EMBL/GenBank/DDBJ whole genome shotgun (WGS) entry which is preliminary data.</text>
</comment>
<accession>A0ABS6U130</accession>
<dbReference type="RefSeq" id="WP_228873844.1">
    <property type="nucleotide sequence ID" value="NZ_JAHUVW010000004.1"/>
</dbReference>
<protein>
    <submittedName>
        <fullName evidence="1">Uncharacterized protein</fullName>
    </submittedName>
</protein>
<dbReference type="Proteomes" id="UP000735541">
    <property type="component" value="Unassembled WGS sequence"/>
</dbReference>
<dbReference type="EMBL" id="JAHUVW010000004">
    <property type="protein sequence ID" value="MBV7674126.1"/>
    <property type="molecule type" value="Genomic_DNA"/>
</dbReference>
<reference evidence="1 2" key="1">
    <citation type="submission" date="2021-07" db="EMBL/GenBank/DDBJ databases">
        <title>Sequencing Streptomyces halstedii LGO-A4 genome an citrus endophytic actinomycete.</title>
        <authorList>
            <person name="Samborskyy M."/>
            <person name="Scott N."/>
            <person name="Deglau R."/>
            <person name="Dickens S."/>
            <person name="Oliveira L.G."/>
        </authorList>
    </citation>
    <scope>NUCLEOTIDE SEQUENCE [LARGE SCALE GENOMIC DNA]</scope>
    <source>
        <strain evidence="1 2">LGO-A4</strain>
    </source>
</reference>
<organism evidence="1 2">
    <name type="scientific">Streptomyces halstedii</name>
    <dbReference type="NCBI Taxonomy" id="1944"/>
    <lineage>
        <taxon>Bacteria</taxon>
        <taxon>Bacillati</taxon>
        <taxon>Actinomycetota</taxon>
        <taxon>Actinomycetes</taxon>
        <taxon>Kitasatosporales</taxon>
        <taxon>Streptomycetaceae</taxon>
        <taxon>Streptomyces</taxon>
    </lineage>
</organism>
<evidence type="ECO:0000313" key="2">
    <source>
        <dbReference type="Proteomes" id="UP000735541"/>
    </source>
</evidence>
<gene>
    <name evidence="1" type="ORF">STHAL_32280</name>
</gene>
<keyword evidence="2" id="KW-1185">Reference proteome</keyword>
<name>A0ABS6U130_STRHA</name>
<evidence type="ECO:0000313" key="1">
    <source>
        <dbReference type="EMBL" id="MBV7674126.1"/>
    </source>
</evidence>